<gene>
    <name evidence="1" type="ORF">MUO15_15345</name>
</gene>
<evidence type="ECO:0000313" key="2">
    <source>
        <dbReference type="Proteomes" id="UP000830326"/>
    </source>
</evidence>
<organism evidence="1 2">
    <name type="scientific">Halobacillus amylolyticus</name>
    <dbReference type="NCBI Taxonomy" id="2932259"/>
    <lineage>
        <taxon>Bacteria</taxon>
        <taxon>Bacillati</taxon>
        <taxon>Bacillota</taxon>
        <taxon>Bacilli</taxon>
        <taxon>Bacillales</taxon>
        <taxon>Bacillaceae</taxon>
        <taxon>Halobacillus</taxon>
    </lineage>
</organism>
<reference evidence="1" key="1">
    <citation type="submission" date="2022-04" db="EMBL/GenBank/DDBJ databases">
        <title>Halobacillus sp. isolated from saltern.</title>
        <authorList>
            <person name="Won M."/>
            <person name="Lee C.-M."/>
            <person name="Woen H.-Y."/>
            <person name="Kwon S.-W."/>
        </authorList>
    </citation>
    <scope>NUCLEOTIDE SEQUENCE</scope>
    <source>
        <strain evidence="1">SSHM10-5</strain>
    </source>
</reference>
<dbReference type="Proteomes" id="UP000830326">
    <property type="component" value="Chromosome"/>
</dbReference>
<keyword evidence="2" id="KW-1185">Reference proteome</keyword>
<evidence type="ECO:0000313" key="1">
    <source>
        <dbReference type="EMBL" id="UOR10967.1"/>
    </source>
</evidence>
<dbReference type="RefSeq" id="WP_245030473.1">
    <property type="nucleotide sequence ID" value="NZ_CP095075.1"/>
</dbReference>
<accession>A0ABY4H8E1</accession>
<sequence>MDKWYEGVDQGLAIISITVQQGLFLLKLKGLRFQSTEPSTWWPTLDLLREER</sequence>
<dbReference type="EMBL" id="CP095075">
    <property type="protein sequence ID" value="UOR10967.1"/>
    <property type="molecule type" value="Genomic_DNA"/>
</dbReference>
<name>A0ABY4H8E1_9BACI</name>
<proteinExistence type="predicted"/>
<protein>
    <submittedName>
        <fullName evidence="1">Uncharacterized protein</fullName>
    </submittedName>
</protein>